<evidence type="ECO:0000313" key="2">
    <source>
        <dbReference type="EMBL" id="WWM69459.1"/>
    </source>
</evidence>
<dbReference type="Proteomes" id="UP001382935">
    <property type="component" value="Chromosome"/>
</dbReference>
<name>A0ABZ2G075_9SPHN</name>
<evidence type="ECO:0000259" key="1">
    <source>
        <dbReference type="Pfam" id="PF24957"/>
    </source>
</evidence>
<accession>A0ABZ2G075</accession>
<dbReference type="InterPro" id="IPR056666">
    <property type="entry name" value="DrmE_C"/>
</dbReference>
<evidence type="ECO:0000313" key="3">
    <source>
        <dbReference type="Proteomes" id="UP001382935"/>
    </source>
</evidence>
<dbReference type="EMBL" id="CP145607">
    <property type="protein sequence ID" value="WWM69459.1"/>
    <property type="molecule type" value="Genomic_DNA"/>
</dbReference>
<dbReference type="RefSeq" id="WP_338501521.1">
    <property type="nucleotide sequence ID" value="NZ_CP145607.1"/>
</dbReference>
<gene>
    <name evidence="2" type="ORF">V6R86_01780</name>
</gene>
<dbReference type="NCBIfam" id="NF038316">
    <property type="entry name" value="DrmE_fam"/>
    <property type="match status" value="1"/>
</dbReference>
<protein>
    <submittedName>
        <fullName evidence="2">DrmE family protein</fullName>
    </submittedName>
</protein>
<organism evidence="2 3">
    <name type="scientific">Sphingomonas kaistensis</name>
    <dbReference type="NCBI Taxonomy" id="298708"/>
    <lineage>
        <taxon>Bacteria</taxon>
        <taxon>Pseudomonadati</taxon>
        <taxon>Pseudomonadota</taxon>
        <taxon>Alphaproteobacteria</taxon>
        <taxon>Sphingomonadales</taxon>
        <taxon>Sphingomonadaceae</taxon>
        <taxon>Sphingomonas</taxon>
    </lineage>
</organism>
<dbReference type="Pfam" id="PF24957">
    <property type="entry name" value="DrmE_C"/>
    <property type="match status" value="1"/>
</dbReference>
<reference evidence="2 3" key="1">
    <citation type="submission" date="2024-02" db="EMBL/GenBank/DDBJ databases">
        <title>Full genome sequence of Sphingomonas kaistensis.</title>
        <authorList>
            <person name="Poletto B.L."/>
            <person name="Silva G."/>
            <person name="Galante D."/>
            <person name="Campos K.R."/>
            <person name="Santos M.B.N."/>
            <person name="Sacchi C.T."/>
        </authorList>
    </citation>
    <scope>NUCLEOTIDE SEQUENCE [LARGE SCALE GENOMIC DNA]</scope>
    <source>
        <strain evidence="2 3">MA4R</strain>
    </source>
</reference>
<keyword evidence="3" id="KW-1185">Reference proteome</keyword>
<feature type="domain" description="DISARM protein DrmE C-terminal" evidence="1">
    <location>
        <begin position="373"/>
        <end position="539"/>
    </location>
</feature>
<dbReference type="InterPro" id="IPR049794">
    <property type="entry name" value="DrmE"/>
</dbReference>
<proteinExistence type="predicted"/>
<sequence>MSKWLDGVLQNLETASRIAQRQRMVVLADASARDRVSLLSKDGWIVWEPAPSELLGDDESRIVGLPCLDKNTRAARRERELDLTCEIANESSLADCYAALQQLGDAVGSVDFDHDELLDDAVEDQLSRLWGLFLEATGWLITPEEEHRKAFLARMSDARGAILSLKHTTAPTVLQPMTRTIDALAAFIDRYAAGATTPKADALLAAIESLNPQSIVFGSANDRDLARSALEGLVAPQEIVSVSEMREHVEGERVVACSLMARKTFARFFDPCPASTIALVAYDFEQHIYQSRLERRSNLRKRLSPDLDVKARLTGFAASTFASKRPEPPSKTPDDSPIAIERVASASRKPKCVLPEGSRAETDQTREGRLCRFSGCSWAVFTPNHAVSVLAQQGTSAIIRRTVDELLTGDRLLLREAGDKDVIRLIAEDTAGPTTYAQLWEAGQRWKTALKKISPNPATLWQKLSWLGLHRDPVTIRYWLLDDGMIGPRSQDDISIIVEAAGEQPDDKKWQECWDAIVRLRTLHMRAGMQLTQALEEECSDLMFADFEHEQAVELSLGLLWLVSVQSIQAPAHWPANIVNALHWGREDWRDDMLRNVIVGAGC</sequence>